<protein>
    <recommendedName>
        <fullName evidence="3 6">Origin recognition complex subunit 2</fullName>
    </recommendedName>
</protein>
<dbReference type="PANTHER" id="PTHR14052">
    <property type="entry name" value="ORIGIN RECOGNITION COMPLEX SUBUNIT 2"/>
    <property type="match status" value="1"/>
</dbReference>
<dbReference type="InterPro" id="IPR056772">
    <property type="entry name" value="RecA-like_ORC2"/>
</dbReference>
<comment type="subunit">
    <text evidence="6">Component of the origin recognition complex (ORC).</text>
</comment>
<dbReference type="InterPro" id="IPR056773">
    <property type="entry name" value="WHD_ORC2"/>
</dbReference>
<evidence type="ECO:0000259" key="8">
    <source>
        <dbReference type="Pfam" id="PF24882"/>
    </source>
</evidence>
<proteinExistence type="inferred from homology"/>
<dbReference type="Pfam" id="PF24882">
    <property type="entry name" value="WHD_ORC2"/>
    <property type="match status" value="1"/>
</dbReference>
<evidence type="ECO:0000313" key="10">
    <source>
        <dbReference type="WBParaSite" id="SMUV_0000971901-mRNA-1"/>
    </source>
</evidence>
<reference evidence="10" key="1">
    <citation type="submission" date="2017-02" db="UniProtKB">
        <authorList>
            <consortium name="WormBaseParasite"/>
        </authorList>
    </citation>
    <scope>IDENTIFICATION</scope>
</reference>
<evidence type="ECO:0000256" key="3">
    <source>
        <dbReference type="ARBA" id="ARBA00019080"/>
    </source>
</evidence>
<dbReference type="GO" id="GO:0005664">
    <property type="term" value="C:nuclear origin of replication recognition complex"/>
    <property type="evidence" value="ECO:0007669"/>
    <property type="project" value="UniProtKB-UniRule"/>
</dbReference>
<evidence type="ECO:0000256" key="5">
    <source>
        <dbReference type="ARBA" id="ARBA00023242"/>
    </source>
</evidence>
<dbReference type="InterPro" id="IPR007220">
    <property type="entry name" value="ORC2"/>
</dbReference>
<keyword evidence="9" id="KW-1185">Reference proteome</keyword>
<comment type="subcellular location">
    <subcellularLocation>
        <location evidence="1 6">Nucleus</location>
    </subcellularLocation>
</comment>
<comment type="function">
    <text evidence="6">Component of the origin recognition complex (ORC) that binds origins of replication. DNA-binding is ATP-dependent. ORC is required to assemble the pre-replication complex necessary to initiate DNA replication.</text>
</comment>
<evidence type="ECO:0000313" key="9">
    <source>
        <dbReference type="Proteomes" id="UP000046393"/>
    </source>
</evidence>
<dbReference type="AlphaFoldDB" id="A0A0N5AXP0"/>
<feature type="domain" description="Origin recognition complex subunit 2 RecA-like" evidence="7">
    <location>
        <begin position="28"/>
        <end position="181"/>
    </location>
</feature>
<keyword evidence="4 6" id="KW-0235">DNA replication</keyword>
<evidence type="ECO:0000256" key="1">
    <source>
        <dbReference type="ARBA" id="ARBA00004123"/>
    </source>
</evidence>
<feature type="domain" description="Origin recognition complex subunit 2 winged-helix" evidence="8">
    <location>
        <begin position="264"/>
        <end position="308"/>
    </location>
</feature>
<dbReference type="GO" id="GO:0003688">
    <property type="term" value="F:DNA replication origin binding"/>
    <property type="evidence" value="ECO:0007669"/>
    <property type="project" value="UniProtKB-UniRule"/>
</dbReference>
<dbReference type="STRING" id="451379.A0A0N5AXP0"/>
<evidence type="ECO:0000259" key="7">
    <source>
        <dbReference type="Pfam" id="PF04084"/>
    </source>
</evidence>
<name>A0A0N5AXP0_9BILA</name>
<accession>A0A0N5AXP0</accession>
<evidence type="ECO:0000256" key="6">
    <source>
        <dbReference type="RuleBase" id="RU368084"/>
    </source>
</evidence>
<dbReference type="PANTHER" id="PTHR14052:SF0">
    <property type="entry name" value="ORIGIN RECOGNITION COMPLEX SUBUNIT 2"/>
    <property type="match status" value="1"/>
</dbReference>
<evidence type="ECO:0000256" key="2">
    <source>
        <dbReference type="ARBA" id="ARBA00007421"/>
    </source>
</evidence>
<evidence type="ECO:0000256" key="4">
    <source>
        <dbReference type="ARBA" id="ARBA00022705"/>
    </source>
</evidence>
<comment type="similarity">
    <text evidence="2 6">Belongs to the ORC2 family.</text>
</comment>
<organism evidence="9 10">
    <name type="scientific">Syphacia muris</name>
    <dbReference type="NCBI Taxonomy" id="451379"/>
    <lineage>
        <taxon>Eukaryota</taxon>
        <taxon>Metazoa</taxon>
        <taxon>Ecdysozoa</taxon>
        <taxon>Nematoda</taxon>
        <taxon>Chromadorea</taxon>
        <taxon>Rhabditida</taxon>
        <taxon>Spirurina</taxon>
        <taxon>Oxyuridomorpha</taxon>
        <taxon>Oxyuroidea</taxon>
        <taxon>Oxyuridae</taxon>
        <taxon>Syphacia</taxon>
    </lineage>
</organism>
<sequence>LKYFFYVFLAFQVADDFLPEVIKRRNKELQNGFKSWFQYLSAGFNILVYGVGSKKTLLHAFCDYVEQYNYVEADAYYSTVTTRTILQKIESVFSLKLSYIDHSIIHIAKVVAIELEKNGEDVILVINNIDGEGLREISQQIALTELAKCRFIHIVASFDHFNAPCLWSREMLAAFNFLWIRASTMYCYKSEILAGESKLLKLNSSASVYNHTALSLEVIWQALTVNSRMIFAKIIKMYFKENKPVQLLTLCEQARFAFFFYFLKYRNDFLVTNDSVLRQHLVEFLDHRLISKSVELNGNEQITVLVDKKVSLG</sequence>
<keyword evidence="5 6" id="KW-0539">Nucleus</keyword>
<dbReference type="Pfam" id="PF04084">
    <property type="entry name" value="RecA-like_ORC2"/>
    <property type="match status" value="1"/>
</dbReference>
<dbReference type="GO" id="GO:0006260">
    <property type="term" value="P:DNA replication"/>
    <property type="evidence" value="ECO:0007669"/>
    <property type="project" value="UniProtKB-UniRule"/>
</dbReference>
<dbReference type="WBParaSite" id="SMUV_0000971901-mRNA-1">
    <property type="protein sequence ID" value="SMUV_0000971901-mRNA-1"/>
    <property type="gene ID" value="SMUV_0000971901"/>
</dbReference>
<dbReference type="Proteomes" id="UP000046393">
    <property type="component" value="Unplaced"/>
</dbReference>